<dbReference type="InterPro" id="IPR000253">
    <property type="entry name" value="FHA_dom"/>
</dbReference>
<protein>
    <recommendedName>
        <fullName evidence="2">FHA domain-containing protein</fullName>
    </recommendedName>
</protein>
<dbReference type="AlphaFoldDB" id="A0A853A1S1"/>
<keyword evidence="1" id="KW-0597">Phosphoprotein</keyword>
<sequence>MPGPGGPGGPEQGPPQQAQWTAVINADWDYFQAVLARSGPEAQGLFFPPYCPERRIPLTGRQVRIGRYSASRGERPEIDLAEAPADPGVSHVHATLVLQADGSWAVVDLESTNGTTINGAVESLPSHQPFPLRPGDRVHVGAWTTITLHRG</sequence>
<dbReference type="RefSeq" id="WP_246451498.1">
    <property type="nucleotide sequence ID" value="NZ_JACBZD010000002.1"/>
</dbReference>
<evidence type="ECO:0000313" key="3">
    <source>
        <dbReference type="EMBL" id="NYI08365.1"/>
    </source>
</evidence>
<proteinExistence type="predicted"/>
<dbReference type="CDD" id="cd00060">
    <property type="entry name" value="FHA"/>
    <property type="match status" value="1"/>
</dbReference>
<dbReference type="InterPro" id="IPR008984">
    <property type="entry name" value="SMAD_FHA_dom_sf"/>
</dbReference>
<comment type="caution">
    <text evidence="3">The sequence shown here is derived from an EMBL/GenBank/DDBJ whole genome shotgun (WGS) entry which is preliminary data.</text>
</comment>
<gene>
    <name evidence="3" type="ORF">FHU37_005394</name>
</gene>
<dbReference type="Proteomes" id="UP000567795">
    <property type="component" value="Unassembled WGS sequence"/>
</dbReference>
<reference evidence="3 4" key="1">
    <citation type="submission" date="2020-07" db="EMBL/GenBank/DDBJ databases">
        <title>Sequencing the genomes of 1000 actinobacteria strains.</title>
        <authorList>
            <person name="Klenk H.-P."/>
        </authorList>
    </citation>
    <scope>NUCLEOTIDE SEQUENCE [LARGE SCALE GENOMIC DNA]</scope>
    <source>
        <strain evidence="3 4">DSM 42178</strain>
    </source>
</reference>
<organism evidence="3 4">
    <name type="scientific">Allostreptomyces psammosilenae</name>
    <dbReference type="NCBI Taxonomy" id="1892865"/>
    <lineage>
        <taxon>Bacteria</taxon>
        <taxon>Bacillati</taxon>
        <taxon>Actinomycetota</taxon>
        <taxon>Actinomycetes</taxon>
        <taxon>Kitasatosporales</taxon>
        <taxon>Streptomycetaceae</taxon>
        <taxon>Allostreptomyces</taxon>
    </lineage>
</organism>
<keyword evidence="4" id="KW-1185">Reference proteome</keyword>
<dbReference type="EMBL" id="JACBZD010000002">
    <property type="protein sequence ID" value="NYI08365.1"/>
    <property type="molecule type" value="Genomic_DNA"/>
</dbReference>
<dbReference type="InterPro" id="IPR050923">
    <property type="entry name" value="Cell_Proc_Reg/RNA_Proc"/>
</dbReference>
<dbReference type="SMART" id="SM00240">
    <property type="entry name" value="FHA"/>
    <property type="match status" value="1"/>
</dbReference>
<dbReference type="PANTHER" id="PTHR23308">
    <property type="entry name" value="NUCLEAR INHIBITOR OF PROTEIN PHOSPHATASE-1"/>
    <property type="match status" value="1"/>
</dbReference>
<evidence type="ECO:0000313" key="4">
    <source>
        <dbReference type="Proteomes" id="UP000567795"/>
    </source>
</evidence>
<dbReference type="Gene3D" id="2.60.200.20">
    <property type="match status" value="1"/>
</dbReference>
<name>A0A853A1S1_9ACTN</name>
<dbReference type="Pfam" id="PF00498">
    <property type="entry name" value="FHA"/>
    <property type="match status" value="1"/>
</dbReference>
<feature type="domain" description="FHA" evidence="2">
    <location>
        <begin position="63"/>
        <end position="122"/>
    </location>
</feature>
<evidence type="ECO:0000256" key="1">
    <source>
        <dbReference type="ARBA" id="ARBA00022553"/>
    </source>
</evidence>
<evidence type="ECO:0000259" key="2">
    <source>
        <dbReference type="PROSITE" id="PS50006"/>
    </source>
</evidence>
<accession>A0A853A1S1</accession>
<dbReference type="PROSITE" id="PS50006">
    <property type="entry name" value="FHA_DOMAIN"/>
    <property type="match status" value="1"/>
</dbReference>
<dbReference type="SUPFAM" id="SSF49879">
    <property type="entry name" value="SMAD/FHA domain"/>
    <property type="match status" value="1"/>
</dbReference>